<dbReference type="EMBL" id="JBCLPP010000050">
    <property type="protein sequence ID" value="MEY8246478.1"/>
    <property type="molecule type" value="Genomic_DNA"/>
</dbReference>
<evidence type="ECO:0000259" key="1">
    <source>
        <dbReference type="Pfam" id="PF12728"/>
    </source>
</evidence>
<evidence type="ECO:0000313" key="2">
    <source>
        <dbReference type="EMBL" id="MEY8246478.1"/>
    </source>
</evidence>
<gene>
    <name evidence="2" type="ORF">AAK873_12750</name>
</gene>
<reference evidence="2 3" key="1">
    <citation type="submission" date="2024-03" db="EMBL/GenBank/DDBJ databases">
        <title>Mouse gut bacterial collection (mGBC) of GemPharmatech.</title>
        <authorList>
            <person name="He Y."/>
            <person name="Dong L."/>
            <person name="Wu D."/>
            <person name="Gao X."/>
            <person name="Lin Z."/>
        </authorList>
    </citation>
    <scope>NUCLEOTIDE SEQUENCE [LARGE SCALE GENOMIC DNA]</scope>
    <source>
        <strain evidence="2 3">54-13</strain>
    </source>
</reference>
<accession>A0ABV4CYJ4</accession>
<dbReference type="RefSeq" id="WP_369863923.1">
    <property type="nucleotide sequence ID" value="NZ_JBCLPP010000050.1"/>
</dbReference>
<protein>
    <submittedName>
        <fullName evidence="2">Helix-turn-helix domain-containing protein</fullName>
    </submittedName>
</protein>
<sequence>MNLYGLLQLTQNSPDAPCINISVSLADLHQLVVDTIDATRDRLLPIFLKAEEDRLLSKKEVCAKLGIKETSVWNLTQKGLLTPVKVNGSTRYRQSEVNAIIESRNND</sequence>
<dbReference type="InterPro" id="IPR041657">
    <property type="entry name" value="HTH_17"/>
</dbReference>
<keyword evidence="3" id="KW-1185">Reference proteome</keyword>
<dbReference type="SUPFAM" id="SSF46955">
    <property type="entry name" value="Putative DNA-binding domain"/>
    <property type="match status" value="1"/>
</dbReference>
<dbReference type="Pfam" id="PF12728">
    <property type="entry name" value="HTH_17"/>
    <property type="match status" value="1"/>
</dbReference>
<proteinExistence type="predicted"/>
<dbReference type="Proteomes" id="UP001565200">
    <property type="component" value="Unassembled WGS sequence"/>
</dbReference>
<name>A0ABV4CYJ4_9BACT</name>
<feature type="domain" description="Helix-turn-helix" evidence="1">
    <location>
        <begin position="55"/>
        <end position="104"/>
    </location>
</feature>
<evidence type="ECO:0000313" key="3">
    <source>
        <dbReference type="Proteomes" id="UP001565200"/>
    </source>
</evidence>
<comment type="caution">
    <text evidence="2">The sequence shown here is derived from an EMBL/GenBank/DDBJ whole genome shotgun (WGS) entry which is preliminary data.</text>
</comment>
<dbReference type="InterPro" id="IPR009061">
    <property type="entry name" value="DNA-bd_dom_put_sf"/>
</dbReference>
<organism evidence="2 3">
    <name type="scientific">Heminiphilus faecis</name>
    <dbReference type="NCBI Taxonomy" id="2601703"/>
    <lineage>
        <taxon>Bacteria</taxon>
        <taxon>Pseudomonadati</taxon>
        <taxon>Bacteroidota</taxon>
        <taxon>Bacteroidia</taxon>
        <taxon>Bacteroidales</taxon>
        <taxon>Muribaculaceae</taxon>
        <taxon>Heminiphilus</taxon>
    </lineage>
</organism>